<evidence type="ECO:0000256" key="6">
    <source>
        <dbReference type="ARBA" id="ARBA00023040"/>
    </source>
</evidence>
<keyword evidence="8" id="KW-1015">Disulfide bond</keyword>
<evidence type="ECO:0000256" key="3">
    <source>
        <dbReference type="ARBA" id="ARBA00022475"/>
    </source>
</evidence>
<dbReference type="SUPFAM" id="SSF81321">
    <property type="entry name" value="Family A G protein-coupled receptor-like"/>
    <property type="match status" value="1"/>
</dbReference>
<dbReference type="PROSITE" id="PS50262">
    <property type="entry name" value="G_PROTEIN_RECEP_F1_2"/>
    <property type="match status" value="1"/>
</dbReference>
<dbReference type="AlphaFoldDB" id="A0A8B6ZT21"/>
<dbReference type="PRINTS" id="PR00237">
    <property type="entry name" value="GPCRRHODOPSN"/>
</dbReference>
<dbReference type="GO" id="GO:0005886">
    <property type="term" value="C:plasma membrane"/>
    <property type="evidence" value="ECO:0007669"/>
    <property type="project" value="UniProtKB-SubCell"/>
</dbReference>
<evidence type="ECO:0000313" key="14">
    <source>
        <dbReference type="RefSeq" id="XP_007938272.2"/>
    </source>
</evidence>
<evidence type="ECO:0000256" key="1">
    <source>
        <dbReference type="ARBA" id="ARBA00004651"/>
    </source>
</evidence>
<evidence type="ECO:0000256" key="11">
    <source>
        <dbReference type="ARBA" id="ARBA00023224"/>
    </source>
</evidence>
<gene>
    <name evidence="14" type="primary">PROKR1</name>
</gene>
<comment type="subcellular location">
    <subcellularLocation>
        <location evidence="1">Cell membrane</location>
        <topology evidence="1">Multi-pass membrane protein</topology>
    </subcellularLocation>
</comment>
<dbReference type="Pfam" id="PF00001">
    <property type="entry name" value="7tm_1"/>
    <property type="match status" value="1"/>
</dbReference>
<evidence type="ECO:0000256" key="10">
    <source>
        <dbReference type="ARBA" id="ARBA00023180"/>
    </source>
</evidence>
<dbReference type="InterPro" id="IPR017452">
    <property type="entry name" value="GPCR_Rhodpsn_7TM"/>
</dbReference>
<dbReference type="CDD" id="cd15204">
    <property type="entry name" value="7tmA_prokineticin-R"/>
    <property type="match status" value="1"/>
</dbReference>
<dbReference type="RefSeq" id="XP_007938272.2">
    <property type="nucleotide sequence ID" value="XM_007940081.2"/>
</dbReference>
<evidence type="ECO:0000256" key="9">
    <source>
        <dbReference type="ARBA" id="ARBA00023170"/>
    </source>
</evidence>
<keyword evidence="6 12" id="KW-0297">G-protein coupled receptor</keyword>
<dbReference type="PROSITE" id="PS00237">
    <property type="entry name" value="G_PROTEIN_RECEP_F1_1"/>
    <property type="match status" value="1"/>
</dbReference>
<dbReference type="FunFam" id="1.20.1070.10:FF:000069">
    <property type="entry name" value="Prokineticin receptor 2"/>
    <property type="match status" value="1"/>
</dbReference>
<keyword evidence="13" id="KW-1185">Reference proteome</keyword>
<keyword evidence="11 12" id="KW-0807">Transducer</keyword>
<dbReference type="PANTHER" id="PTHR24238:SF74">
    <property type="entry name" value="PROKINETICIN RECEPTOR 2"/>
    <property type="match status" value="1"/>
</dbReference>
<dbReference type="Gene3D" id="1.20.1070.10">
    <property type="entry name" value="Rhodopsin 7-helix transmembrane proteins"/>
    <property type="match status" value="1"/>
</dbReference>
<accession>A0A8B6ZT21</accession>
<evidence type="ECO:0000256" key="7">
    <source>
        <dbReference type="ARBA" id="ARBA00023136"/>
    </source>
</evidence>
<evidence type="ECO:0000256" key="2">
    <source>
        <dbReference type="ARBA" id="ARBA00010663"/>
    </source>
</evidence>
<dbReference type="PRINTS" id="PR01012">
    <property type="entry name" value="NRPEPTIDEYR"/>
</dbReference>
<dbReference type="InterPro" id="IPR000276">
    <property type="entry name" value="GPCR_Rhodpsn"/>
</dbReference>
<protein>
    <submittedName>
        <fullName evidence="14">Prokineticin receptor 1</fullName>
    </submittedName>
</protein>
<keyword evidence="7" id="KW-0472">Membrane</keyword>
<keyword evidence="9 12" id="KW-0675">Receptor</keyword>
<evidence type="ECO:0000256" key="5">
    <source>
        <dbReference type="ARBA" id="ARBA00022989"/>
    </source>
</evidence>
<keyword evidence="10" id="KW-0325">Glycoprotein</keyword>
<dbReference type="Proteomes" id="UP000694850">
    <property type="component" value="Unplaced"/>
</dbReference>
<dbReference type="PANTHER" id="PTHR24238">
    <property type="entry name" value="G-PROTEIN COUPLED RECEPTOR"/>
    <property type="match status" value="1"/>
</dbReference>
<evidence type="ECO:0000256" key="8">
    <source>
        <dbReference type="ARBA" id="ARBA00023157"/>
    </source>
</evidence>
<dbReference type="InterPro" id="IPR000611">
    <property type="entry name" value="NPY_rcpt"/>
</dbReference>
<keyword evidence="4 12" id="KW-0812">Transmembrane</keyword>
<evidence type="ECO:0000256" key="4">
    <source>
        <dbReference type="ARBA" id="ARBA00022692"/>
    </source>
</evidence>
<keyword evidence="3" id="KW-1003">Cell membrane</keyword>
<evidence type="ECO:0000313" key="13">
    <source>
        <dbReference type="Proteomes" id="UP000694850"/>
    </source>
</evidence>
<organism evidence="13 14">
    <name type="scientific">Orycteropus afer afer</name>
    <dbReference type="NCBI Taxonomy" id="1230840"/>
    <lineage>
        <taxon>Eukaryota</taxon>
        <taxon>Metazoa</taxon>
        <taxon>Chordata</taxon>
        <taxon>Craniata</taxon>
        <taxon>Vertebrata</taxon>
        <taxon>Euteleostomi</taxon>
        <taxon>Mammalia</taxon>
        <taxon>Eutheria</taxon>
        <taxon>Afrotheria</taxon>
        <taxon>Tubulidentata</taxon>
        <taxon>Orycteropodidae</taxon>
        <taxon>Orycteropus</taxon>
    </lineage>
</organism>
<dbReference type="CTD" id="10887"/>
<sequence length="756" mass="84447">MGLSQEEKNLKQRFGREEPSLSLPFNPCKISQICDFTESSDFVPRYFQISAMGNYTQKFRWWKGKAESSPNDLLSGLWEAGQASLAQMLESNSQLPCCEVTQAAYRGPYNKELKSLTSEKLKPENDKASEPVEKSPCPGAGKALRNGNSSRRVRGEPCSRPWSPCSCPRQWFRSLNPRNRHRPGGPGSLWGALTASCPHCPPTLGSGGGSRVLSCARAQAAPGVPGSEPRPQSPWEPRGPYLSTPPRATGQSLTALRTPGAGTVSEGGPGPGVATPRSLSSRNRSRRRGLNSRAKAPRVGKEHREEEEARREESSSRGLLREASPYLDHRIKKTGPRPQSAGYRVLEWSLDAVAKEVGKEIDSIEITMGDRDDNATNTSTNFLSMLDPHGVLGAPFPFNFSYGDYDMPLDENEDVTNSRTFFAAKIVIGMALVGIMLVCGIGNFIFIAALARYKKLRNLTNLLIANLAISDFLVAIVCCPFEMDYYVVRQLSWEHGHVLCTSVNYLRTVSLYVSTNVLLAIAIDRYLAIVHPLRPRMKYQTAIGLIALVWMVSILIAIPSAYFTTETVLIIIKSQEKIFCGQIWPVDQQIYYKSYFLFIFGIEFVGPVVTMTLCYARISQELWFKAVPGFQTEQIRKRLRCRRKTVLVLMCILMAYVVCWAPFYGFTIVRDFFPTVFVKEKHYLTAFYVVECIAMSNSIINTLCFVTVKNNTIKYLKKVILLHWKSSYNGSKSSADLDLKTTGVPATEEVDCIRLK</sequence>
<name>A0A8B6ZT21_ORYAF</name>
<reference evidence="14" key="1">
    <citation type="submission" date="2025-08" db="UniProtKB">
        <authorList>
            <consortium name="RefSeq"/>
        </authorList>
    </citation>
    <scope>IDENTIFICATION</scope>
</reference>
<dbReference type="GO" id="GO:0004983">
    <property type="term" value="F:neuropeptide Y receptor activity"/>
    <property type="evidence" value="ECO:0007669"/>
    <property type="project" value="InterPro"/>
</dbReference>
<comment type="similarity">
    <text evidence="2 12">Belongs to the G-protein coupled receptor 1 family.</text>
</comment>
<keyword evidence="5" id="KW-1133">Transmembrane helix</keyword>
<proteinExistence type="inferred from homology"/>
<evidence type="ECO:0000256" key="12">
    <source>
        <dbReference type="RuleBase" id="RU000688"/>
    </source>
</evidence>
<dbReference type="OrthoDB" id="10053194at2759"/>
<dbReference type="GeneID" id="103196365"/>